<name>A0A1H3X5L2_9SPHI</name>
<gene>
    <name evidence="1" type="ORF">SAMN05443550_101491</name>
</gene>
<dbReference type="AlphaFoldDB" id="A0A1H3X5L2"/>
<proteinExistence type="predicted"/>
<protein>
    <submittedName>
        <fullName evidence="1">Uncharacterized protein</fullName>
    </submittedName>
</protein>
<sequence length="34" mass="3792">MEKSDFSKLSQLSEGEYEAFLYDCDGTLADNMPG</sequence>
<reference evidence="1 2" key="1">
    <citation type="submission" date="2016-10" db="EMBL/GenBank/DDBJ databases">
        <authorList>
            <person name="de Groot N.N."/>
        </authorList>
    </citation>
    <scope>NUCLEOTIDE SEQUENCE [LARGE SCALE GENOMIC DNA]</scope>
    <source>
        <strain evidence="1 2">DSM 19033</strain>
    </source>
</reference>
<dbReference type="Proteomes" id="UP000198850">
    <property type="component" value="Unassembled WGS sequence"/>
</dbReference>
<organism evidence="1 2">
    <name type="scientific">Pedobacter hartonius</name>
    <dbReference type="NCBI Taxonomy" id="425514"/>
    <lineage>
        <taxon>Bacteria</taxon>
        <taxon>Pseudomonadati</taxon>
        <taxon>Bacteroidota</taxon>
        <taxon>Sphingobacteriia</taxon>
        <taxon>Sphingobacteriales</taxon>
        <taxon>Sphingobacteriaceae</taxon>
        <taxon>Pedobacter</taxon>
    </lineage>
</organism>
<dbReference type="EMBL" id="FNRA01000001">
    <property type="protein sequence ID" value="SDZ93964.1"/>
    <property type="molecule type" value="Genomic_DNA"/>
</dbReference>
<evidence type="ECO:0000313" key="2">
    <source>
        <dbReference type="Proteomes" id="UP000198850"/>
    </source>
</evidence>
<evidence type="ECO:0000313" key="1">
    <source>
        <dbReference type="EMBL" id="SDZ93964.1"/>
    </source>
</evidence>
<keyword evidence="2" id="KW-1185">Reference proteome</keyword>
<accession>A0A1H3X5L2</accession>
<dbReference type="STRING" id="425514.SAMN05443550_101491"/>